<gene>
    <name evidence="1" type="ordered locus">TERTU_0980</name>
</gene>
<dbReference type="InterPro" id="IPR010653">
    <property type="entry name" value="NlpB/DapX"/>
</dbReference>
<organism evidence="1 2">
    <name type="scientific">Teredinibacter turnerae (strain ATCC 39867 / T7901)</name>
    <dbReference type="NCBI Taxonomy" id="377629"/>
    <lineage>
        <taxon>Bacteria</taxon>
        <taxon>Pseudomonadati</taxon>
        <taxon>Pseudomonadota</taxon>
        <taxon>Gammaproteobacteria</taxon>
        <taxon>Cellvibrionales</taxon>
        <taxon>Cellvibrionaceae</taxon>
        <taxon>Teredinibacter</taxon>
    </lineage>
</organism>
<dbReference type="InterPro" id="IPR042268">
    <property type="entry name" value="BamC_C"/>
</dbReference>
<sequence length="398" mass="44348">MNLNRTTTAVRLLVLVSLVNLVGCSTFFGKHGVFRGRGSDYLQSGSIEPIELPADMESVPLEPLYPIPNVRSTDAFGDPVSLDEYKVPRPLALGEKGEVGVKIQKLEGDRWIYLNASTAQVWPRTQYFLNSGVLDVARSNPAQGIIETAWVGFKDDQTTAVRYRIRLEKGIHPETTEIHVLEQQVERAVLESGKQPDWPATSDSEEREEWLLRELANSLAETVDNNAASLLGQNVGGDLKAGFTRFNGEPTMVIHVPKVRAWATLSHAANEEGFKVWDDSVDAGVIYAGYTTYDEEEAGFFHPLAFWSDDQPLPKKAPYTLTELLSNLNNGTEVKAKFGDRPGTGFSNTKLKHKAQGYLIVMTYQESKALVNIRDYRGKRISDDDAKHLLTILRKNLI</sequence>
<dbReference type="AlphaFoldDB" id="C5BQD2"/>
<dbReference type="KEGG" id="ttu:TERTU_0980"/>
<dbReference type="OrthoDB" id="9772575at2"/>
<evidence type="ECO:0000313" key="2">
    <source>
        <dbReference type="Proteomes" id="UP000009080"/>
    </source>
</evidence>
<name>C5BQD2_TERTT</name>
<keyword evidence="2" id="KW-1185">Reference proteome</keyword>
<keyword evidence="1" id="KW-0449">Lipoprotein</keyword>
<accession>C5BQD2</accession>
<dbReference type="Proteomes" id="UP000009080">
    <property type="component" value="Chromosome"/>
</dbReference>
<dbReference type="Gene3D" id="3.30.310.170">
    <property type="entry name" value="Outer membrane protein assembly factor BamC"/>
    <property type="match status" value="1"/>
</dbReference>
<protein>
    <submittedName>
        <fullName evidence="1">NlpB/DapX lipoprotein</fullName>
    </submittedName>
</protein>
<proteinExistence type="predicted"/>
<evidence type="ECO:0000313" key="1">
    <source>
        <dbReference type="EMBL" id="ACR14373.1"/>
    </source>
</evidence>
<reference evidence="1 2" key="1">
    <citation type="journal article" date="2009" name="PLoS ONE">
        <title>The complete genome of Teredinibacter turnerae T7901: an intracellular endosymbiont of marine wood-boring bivalves (shipworms).</title>
        <authorList>
            <person name="Yang J.C."/>
            <person name="Madupu R."/>
            <person name="Durkin A.S."/>
            <person name="Ekborg N.A."/>
            <person name="Pedamallu C.S."/>
            <person name="Hostetler J.B."/>
            <person name="Radune D."/>
            <person name="Toms B.S."/>
            <person name="Henrissat B."/>
            <person name="Coutinho P.M."/>
            <person name="Schwarz S."/>
            <person name="Field L."/>
            <person name="Trindade-Silva A.E."/>
            <person name="Soares C.A.G."/>
            <person name="Elshahawi S."/>
            <person name="Hanora A."/>
            <person name="Schmidt E.W."/>
            <person name="Haygood M.G."/>
            <person name="Posfai J."/>
            <person name="Benner J."/>
            <person name="Madinger C."/>
            <person name="Nove J."/>
            <person name="Anton B."/>
            <person name="Chaudhary K."/>
            <person name="Foster J."/>
            <person name="Holman A."/>
            <person name="Kumar S."/>
            <person name="Lessard P.A."/>
            <person name="Luyten Y.A."/>
            <person name="Slatko B."/>
            <person name="Wood N."/>
            <person name="Wu B."/>
            <person name="Teplitski M."/>
            <person name="Mougous J.D."/>
            <person name="Ward N."/>
            <person name="Eisen J.A."/>
            <person name="Badger J.H."/>
            <person name="Distel D.L."/>
        </authorList>
    </citation>
    <scope>NUCLEOTIDE SEQUENCE [LARGE SCALE GENOMIC DNA]</scope>
    <source>
        <strain evidence="2">ATCC 39867 / T7901</strain>
    </source>
</reference>
<dbReference type="RefSeq" id="WP_015820488.1">
    <property type="nucleotide sequence ID" value="NC_012997.1"/>
</dbReference>
<dbReference type="EMBL" id="CP001614">
    <property type="protein sequence ID" value="ACR14373.1"/>
    <property type="molecule type" value="Genomic_DNA"/>
</dbReference>
<dbReference type="STRING" id="377629.TERTU_0980"/>
<dbReference type="HOGENOM" id="CLU_060317_0_0_6"/>
<dbReference type="Pfam" id="PF06804">
    <property type="entry name" value="Lipoprotein_18"/>
    <property type="match status" value="1"/>
</dbReference>
<dbReference type="eggNOG" id="COG3317">
    <property type="taxonomic scope" value="Bacteria"/>
</dbReference>